<evidence type="ECO:0000256" key="4">
    <source>
        <dbReference type="ARBA" id="ARBA00022777"/>
    </source>
</evidence>
<dbReference type="GO" id="GO:0005737">
    <property type="term" value="C:cytoplasm"/>
    <property type="evidence" value="ECO:0007669"/>
    <property type="project" value="UniProtKB-SubCell"/>
</dbReference>
<dbReference type="Pfam" id="PF00294">
    <property type="entry name" value="PfkB"/>
    <property type="match status" value="1"/>
</dbReference>
<feature type="binding site" evidence="9">
    <location>
        <begin position="38"/>
        <end position="42"/>
    </location>
    <ligand>
        <name>substrate</name>
    </ligand>
</feature>
<feature type="binding site" evidence="9">
    <location>
        <begin position="237"/>
        <end position="238"/>
    </location>
    <ligand>
        <name>ATP</name>
        <dbReference type="ChEBI" id="CHEBI:30616"/>
    </ligand>
</feature>
<gene>
    <name evidence="9" type="primary">rbsK</name>
    <name evidence="11" type="ORF">D9R08_08585</name>
</gene>
<keyword evidence="2 9" id="KW-0479">Metal-binding</keyword>
<keyword evidence="8 9" id="KW-0119">Carbohydrate metabolism</keyword>
<evidence type="ECO:0000256" key="1">
    <source>
        <dbReference type="ARBA" id="ARBA00022679"/>
    </source>
</evidence>
<dbReference type="InterPro" id="IPR029056">
    <property type="entry name" value="Ribokinase-like"/>
</dbReference>
<dbReference type="PRINTS" id="PR00990">
    <property type="entry name" value="RIBOKINASE"/>
</dbReference>
<feature type="binding site" evidence="9">
    <location>
        <position position="234"/>
    </location>
    <ligand>
        <name>K(+)</name>
        <dbReference type="ChEBI" id="CHEBI:29103"/>
    </ligand>
</feature>
<feature type="binding site" evidence="9">
    <location>
        <position position="271"/>
    </location>
    <ligand>
        <name>K(+)</name>
        <dbReference type="ChEBI" id="CHEBI:29103"/>
    </ligand>
</feature>
<comment type="subcellular location">
    <subcellularLocation>
        <location evidence="9">Cytoplasm</location>
    </subcellularLocation>
</comment>
<comment type="activity regulation">
    <text evidence="9">Activated by a monovalent cation that binds near, but not in, the active site. The most likely occupant of the site in vivo is potassium. Ion binding induces a conformational change that may alter substrate affinity.</text>
</comment>
<feature type="binding site" evidence="9">
    <location>
        <begin position="10"/>
        <end position="12"/>
    </location>
    <ligand>
        <name>substrate</name>
    </ligand>
</feature>
<feature type="active site" description="Proton acceptor" evidence="9">
    <location>
        <position position="238"/>
    </location>
</feature>
<evidence type="ECO:0000256" key="8">
    <source>
        <dbReference type="ARBA" id="ARBA00023277"/>
    </source>
</evidence>
<evidence type="ECO:0000256" key="5">
    <source>
        <dbReference type="ARBA" id="ARBA00022840"/>
    </source>
</evidence>
<keyword evidence="7 9" id="KW-0630">Potassium</keyword>
<dbReference type="GO" id="GO:0005524">
    <property type="term" value="F:ATP binding"/>
    <property type="evidence" value="ECO:0007669"/>
    <property type="project" value="UniProtKB-UniRule"/>
</dbReference>
<dbReference type="SUPFAM" id="SSF53613">
    <property type="entry name" value="Ribokinase-like"/>
    <property type="match status" value="1"/>
</dbReference>
<dbReference type="GO" id="GO:0046872">
    <property type="term" value="F:metal ion binding"/>
    <property type="evidence" value="ECO:0007669"/>
    <property type="project" value="UniProtKB-KW"/>
</dbReference>
<dbReference type="InterPro" id="IPR011611">
    <property type="entry name" value="PfkB_dom"/>
</dbReference>
<keyword evidence="12" id="KW-1185">Reference proteome</keyword>
<comment type="catalytic activity">
    <reaction evidence="9">
        <text>D-ribose + ATP = D-ribose 5-phosphate + ADP + H(+)</text>
        <dbReference type="Rhea" id="RHEA:13697"/>
        <dbReference type="ChEBI" id="CHEBI:15378"/>
        <dbReference type="ChEBI" id="CHEBI:30616"/>
        <dbReference type="ChEBI" id="CHEBI:47013"/>
        <dbReference type="ChEBI" id="CHEBI:78346"/>
        <dbReference type="ChEBI" id="CHEBI:456216"/>
        <dbReference type="EC" id="2.7.1.15"/>
    </reaction>
</comment>
<dbReference type="InterPro" id="IPR011877">
    <property type="entry name" value="Ribokinase"/>
</dbReference>
<dbReference type="EMBL" id="RCNT01000003">
    <property type="protein sequence ID" value="RMA42820.1"/>
    <property type="molecule type" value="Genomic_DNA"/>
</dbReference>
<sequence length="293" mass="30238">MTVICVGSVNIDHVYRVPHLVRPGETLAADAYAKGLGGKGANQSIAAAKAGATTRHLGRVGPEARFALDQLAAAGVDVSGIETGEDPSGHAIITVDPSGENAIVLFSGANHLLSDTRVEAGLAGFGLGDTLILQNEVNLSGHAARVARQNGLRVVYSAAPFDVDAVEEMLPLIDLLLLNEGEAAALETALNREISDLSDIETVVTRGADGAVWTFAHGRIVQPAFRVSEIVDTTGAGDCFAGYLVAGLDAGASREEAIERASAAAALQVTRPGAADAMPSIGEVLRFLKARKL</sequence>
<feature type="domain" description="Carbohydrate kinase PfkB" evidence="10">
    <location>
        <begin position="3"/>
        <end position="279"/>
    </location>
</feature>
<dbReference type="InterPro" id="IPR002139">
    <property type="entry name" value="Ribo/fructo_kinase"/>
</dbReference>
<comment type="function">
    <text evidence="9">Catalyzes the phosphorylation of ribose at O-5 in a reaction requiring ATP and magnesium. The resulting D-ribose-5-phosphate can then be used either for sythesis of nucleotides, histidine, and tryptophan, or as a component of the pentose phosphate pathway.</text>
</comment>
<dbReference type="CDD" id="cd01174">
    <property type="entry name" value="ribokinase"/>
    <property type="match status" value="1"/>
</dbReference>
<comment type="similarity">
    <text evidence="9">Belongs to the carbohydrate kinase PfkB family. Ribokinase subfamily.</text>
</comment>
<comment type="caution">
    <text evidence="11">The sequence shown here is derived from an EMBL/GenBank/DDBJ whole genome shotgun (WGS) entry which is preliminary data.</text>
</comment>
<dbReference type="OrthoDB" id="9775849at2"/>
<comment type="subunit">
    <text evidence="9">Homodimer.</text>
</comment>
<proteinExistence type="inferred from homology"/>
<comment type="pathway">
    <text evidence="9">Carbohydrate metabolism; D-ribose degradation; D-ribose 5-phosphate from beta-D-ribopyranose: step 2/2.</text>
</comment>
<keyword evidence="5 9" id="KW-0067">ATP-binding</keyword>
<keyword evidence="1 9" id="KW-0808">Transferase</keyword>
<evidence type="ECO:0000256" key="6">
    <source>
        <dbReference type="ARBA" id="ARBA00022842"/>
    </source>
</evidence>
<protein>
    <recommendedName>
        <fullName evidence="9">Ribokinase</fullName>
        <shortName evidence="9">RK</shortName>
        <ecNumber evidence="9">2.7.1.15</ecNumber>
    </recommendedName>
</protein>
<keyword evidence="9" id="KW-0963">Cytoplasm</keyword>
<dbReference type="RefSeq" id="WP_121897606.1">
    <property type="nucleotide sequence ID" value="NZ_RCNT01000003.1"/>
</dbReference>
<feature type="binding site" evidence="9">
    <location>
        <position position="268"/>
    </location>
    <ligand>
        <name>K(+)</name>
        <dbReference type="ChEBI" id="CHEBI:29103"/>
    </ligand>
</feature>
<reference evidence="11 12" key="1">
    <citation type="submission" date="2018-10" db="EMBL/GenBank/DDBJ databases">
        <authorList>
            <person name="Jung H.S."/>
            <person name="Jeon C.O."/>
        </authorList>
    </citation>
    <scope>NUCLEOTIDE SEQUENCE [LARGE SCALE GENOMIC DNA]</scope>
    <source>
        <strain evidence="11 12">MA-7-27</strain>
    </source>
</reference>
<comment type="caution">
    <text evidence="9">Lacks conserved residue(s) required for the propagation of feature annotation.</text>
</comment>
<accession>A0A3L9YJ50</accession>
<dbReference type="PANTHER" id="PTHR10584:SF166">
    <property type="entry name" value="RIBOKINASE"/>
    <property type="match status" value="1"/>
</dbReference>
<feature type="binding site" evidence="9">
    <location>
        <position position="273"/>
    </location>
    <ligand>
        <name>K(+)</name>
        <dbReference type="ChEBI" id="CHEBI:29103"/>
    </ligand>
</feature>
<feature type="binding site" evidence="9">
    <location>
        <position position="136"/>
    </location>
    <ligand>
        <name>substrate</name>
    </ligand>
</feature>
<feature type="binding site" evidence="9">
    <location>
        <begin position="205"/>
        <end position="210"/>
    </location>
    <ligand>
        <name>ATP</name>
        <dbReference type="ChEBI" id="CHEBI:30616"/>
    </ligand>
</feature>
<dbReference type="UniPathway" id="UPA00916">
    <property type="reaction ID" value="UER00889"/>
</dbReference>
<evidence type="ECO:0000313" key="12">
    <source>
        <dbReference type="Proteomes" id="UP000281343"/>
    </source>
</evidence>
<dbReference type="GO" id="GO:0004747">
    <property type="term" value="F:ribokinase activity"/>
    <property type="evidence" value="ECO:0007669"/>
    <property type="project" value="UniProtKB-UniRule"/>
</dbReference>
<organism evidence="11 12">
    <name type="scientific">Rhodophyticola porphyridii</name>
    <dbReference type="NCBI Taxonomy" id="1852017"/>
    <lineage>
        <taxon>Bacteria</taxon>
        <taxon>Pseudomonadati</taxon>
        <taxon>Pseudomonadota</taxon>
        <taxon>Alphaproteobacteria</taxon>
        <taxon>Rhodobacterales</taxon>
        <taxon>Roseobacteraceae</taxon>
        <taxon>Rhodophyticola</taxon>
    </lineage>
</organism>
<evidence type="ECO:0000256" key="9">
    <source>
        <dbReference type="HAMAP-Rule" id="MF_01987"/>
    </source>
</evidence>
<dbReference type="AlphaFoldDB" id="A0A3L9YJ50"/>
<dbReference type="EC" id="2.7.1.15" evidence="9"/>
<evidence type="ECO:0000256" key="3">
    <source>
        <dbReference type="ARBA" id="ARBA00022741"/>
    </source>
</evidence>
<keyword evidence="3 9" id="KW-0547">Nucleotide-binding</keyword>
<evidence type="ECO:0000313" key="11">
    <source>
        <dbReference type="EMBL" id="RMA42820.1"/>
    </source>
</evidence>
<feature type="binding site" evidence="9">
    <location>
        <position position="179"/>
    </location>
    <ligand>
        <name>ATP</name>
        <dbReference type="ChEBI" id="CHEBI:30616"/>
    </ligand>
</feature>
<dbReference type="Gene3D" id="3.40.1190.20">
    <property type="match status" value="1"/>
</dbReference>
<feature type="binding site" evidence="9">
    <location>
        <position position="238"/>
    </location>
    <ligand>
        <name>substrate</name>
    </ligand>
</feature>
<name>A0A3L9YJ50_9RHOB</name>
<comment type="cofactor">
    <cofactor evidence="9">
        <name>Mg(2+)</name>
        <dbReference type="ChEBI" id="CHEBI:18420"/>
    </cofactor>
    <text evidence="9">Requires a divalent cation, most likely magnesium in vivo, as an electrophilic catalyst to aid phosphoryl group transfer. It is the chelate of the metal and the nucleotide that is the actual substrate.</text>
</comment>
<feature type="binding site" evidence="9">
    <location>
        <position position="232"/>
    </location>
    <ligand>
        <name>K(+)</name>
        <dbReference type="ChEBI" id="CHEBI:29103"/>
    </ligand>
</feature>
<keyword evidence="6 9" id="KW-0460">Magnesium</keyword>
<dbReference type="GO" id="GO:0019303">
    <property type="term" value="P:D-ribose catabolic process"/>
    <property type="evidence" value="ECO:0007669"/>
    <property type="project" value="UniProtKB-UniRule"/>
</dbReference>
<evidence type="ECO:0000259" key="10">
    <source>
        <dbReference type="Pfam" id="PF00294"/>
    </source>
</evidence>
<dbReference type="PANTHER" id="PTHR10584">
    <property type="entry name" value="SUGAR KINASE"/>
    <property type="match status" value="1"/>
</dbReference>
<dbReference type="Proteomes" id="UP000281343">
    <property type="component" value="Unassembled WGS sequence"/>
</dbReference>
<dbReference type="HAMAP" id="MF_01987">
    <property type="entry name" value="Ribokinase"/>
    <property type="match status" value="1"/>
</dbReference>
<keyword evidence="4 9" id="KW-0418">Kinase</keyword>
<evidence type="ECO:0000256" key="7">
    <source>
        <dbReference type="ARBA" id="ARBA00022958"/>
    </source>
</evidence>
<evidence type="ECO:0000256" key="2">
    <source>
        <dbReference type="ARBA" id="ARBA00022723"/>
    </source>
</evidence>